<dbReference type="HAMAP" id="MF_00340">
    <property type="entry name" value="Ribosomal_bL32"/>
    <property type="match status" value="1"/>
</dbReference>
<keyword evidence="2 5" id="KW-0689">Ribosomal protein</keyword>
<keyword evidence="3 5" id="KW-0687">Ribonucleoprotein</keyword>
<evidence type="ECO:0000313" key="7">
    <source>
        <dbReference type="EMBL" id="OGZ89613.1"/>
    </source>
</evidence>
<dbReference type="GO" id="GO:0015934">
    <property type="term" value="C:large ribosomal subunit"/>
    <property type="evidence" value="ECO:0007669"/>
    <property type="project" value="InterPro"/>
</dbReference>
<dbReference type="SUPFAM" id="SSF57829">
    <property type="entry name" value="Zn-binding ribosomal proteins"/>
    <property type="match status" value="1"/>
</dbReference>
<dbReference type="NCBIfam" id="TIGR01031">
    <property type="entry name" value="rpmF_bact"/>
    <property type="match status" value="1"/>
</dbReference>
<dbReference type="GO" id="GO:0006412">
    <property type="term" value="P:translation"/>
    <property type="evidence" value="ECO:0007669"/>
    <property type="project" value="UniProtKB-UniRule"/>
</dbReference>
<dbReference type="Pfam" id="PF01783">
    <property type="entry name" value="Ribosomal_L32p"/>
    <property type="match status" value="1"/>
</dbReference>
<dbReference type="AlphaFoldDB" id="A0A1G2JRQ8"/>
<dbReference type="Proteomes" id="UP000178935">
    <property type="component" value="Unassembled WGS sequence"/>
</dbReference>
<evidence type="ECO:0000256" key="3">
    <source>
        <dbReference type="ARBA" id="ARBA00023274"/>
    </source>
</evidence>
<protein>
    <recommendedName>
        <fullName evidence="4 5">Large ribosomal subunit protein bL32</fullName>
    </recommendedName>
</protein>
<comment type="caution">
    <text evidence="7">The sequence shown here is derived from an EMBL/GenBank/DDBJ whole genome shotgun (WGS) entry which is preliminary data.</text>
</comment>
<name>A0A1G2JRQ8_9BACT</name>
<evidence type="ECO:0000256" key="1">
    <source>
        <dbReference type="ARBA" id="ARBA00008560"/>
    </source>
</evidence>
<evidence type="ECO:0000256" key="2">
    <source>
        <dbReference type="ARBA" id="ARBA00022980"/>
    </source>
</evidence>
<dbReference type="PANTHER" id="PTHR35534:SF1">
    <property type="entry name" value="LARGE RIBOSOMAL SUBUNIT PROTEIN BL32"/>
    <property type="match status" value="1"/>
</dbReference>
<dbReference type="InterPro" id="IPR002677">
    <property type="entry name" value="Ribosomal_bL32"/>
</dbReference>
<evidence type="ECO:0000256" key="6">
    <source>
        <dbReference type="SAM" id="MobiDB-lite"/>
    </source>
</evidence>
<proteinExistence type="inferred from homology"/>
<evidence type="ECO:0000313" key="8">
    <source>
        <dbReference type="Proteomes" id="UP000178935"/>
    </source>
</evidence>
<sequence>MAVPKNNHTKSHRNRRRMHLFIKPTALSVCPKCKKALRPHTACLSCGFYKGMEVLDVFKKLTKKEQKAKQKEIKTAEKKGGKKDEMSMEKMSKK</sequence>
<dbReference type="EMBL" id="MHPU01000005">
    <property type="protein sequence ID" value="OGZ89613.1"/>
    <property type="molecule type" value="Genomic_DNA"/>
</dbReference>
<comment type="similarity">
    <text evidence="1 5">Belongs to the bacterial ribosomal protein bL32 family.</text>
</comment>
<dbReference type="GO" id="GO:0003735">
    <property type="term" value="F:structural constituent of ribosome"/>
    <property type="evidence" value="ECO:0007669"/>
    <property type="project" value="InterPro"/>
</dbReference>
<gene>
    <name evidence="5" type="primary">rpmF</name>
    <name evidence="7" type="ORF">A2561_03715</name>
</gene>
<evidence type="ECO:0000256" key="4">
    <source>
        <dbReference type="ARBA" id="ARBA00035178"/>
    </source>
</evidence>
<dbReference type="PANTHER" id="PTHR35534">
    <property type="entry name" value="50S RIBOSOMAL PROTEIN L32"/>
    <property type="match status" value="1"/>
</dbReference>
<dbReference type="InterPro" id="IPR011332">
    <property type="entry name" value="Ribosomal_zn-bd"/>
</dbReference>
<dbReference type="InterPro" id="IPR044957">
    <property type="entry name" value="Ribosomal_bL32_bact"/>
</dbReference>
<reference evidence="7 8" key="1">
    <citation type="journal article" date="2016" name="Nat. Commun.">
        <title>Thousands of microbial genomes shed light on interconnected biogeochemical processes in an aquifer system.</title>
        <authorList>
            <person name="Anantharaman K."/>
            <person name="Brown C.T."/>
            <person name="Hug L.A."/>
            <person name="Sharon I."/>
            <person name="Castelle C.J."/>
            <person name="Probst A.J."/>
            <person name="Thomas B.C."/>
            <person name="Singh A."/>
            <person name="Wilkins M.J."/>
            <person name="Karaoz U."/>
            <person name="Brodie E.L."/>
            <person name="Williams K.H."/>
            <person name="Hubbard S.S."/>
            <person name="Banfield J.F."/>
        </authorList>
    </citation>
    <scope>NUCLEOTIDE SEQUENCE [LARGE SCALE GENOMIC DNA]</scope>
</reference>
<evidence type="ECO:0000256" key="5">
    <source>
        <dbReference type="HAMAP-Rule" id="MF_00340"/>
    </source>
</evidence>
<organism evidence="7 8">
    <name type="scientific">Candidatus Staskawiczbacteria bacterium RIFOXYD1_FULL_32_13</name>
    <dbReference type="NCBI Taxonomy" id="1802234"/>
    <lineage>
        <taxon>Bacteria</taxon>
        <taxon>Candidatus Staskawicziibacteriota</taxon>
    </lineage>
</organism>
<accession>A0A1G2JRQ8</accession>
<feature type="region of interest" description="Disordered" evidence="6">
    <location>
        <begin position="68"/>
        <end position="94"/>
    </location>
</feature>